<keyword evidence="11" id="KW-1185">Reference proteome</keyword>
<dbReference type="Proteomes" id="UP001159405">
    <property type="component" value="Unassembled WGS sequence"/>
</dbReference>
<dbReference type="Gene3D" id="2.60.40.1730">
    <property type="entry name" value="tricorn interacting facor f3 domain"/>
    <property type="match status" value="1"/>
</dbReference>
<reference evidence="10 11" key="1">
    <citation type="submission" date="2022-05" db="EMBL/GenBank/DDBJ databases">
        <authorList>
            <consortium name="Genoscope - CEA"/>
            <person name="William W."/>
        </authorList>
    </citation>
    <scope>NUCLEOTIDE SEQUENCE [LARGE SCALE GENOMIC DNA]</scope>
</reference>
<feature type="region of interest" description="Disordered" evidence="8">
    <location>
        <begin position="755"/>
        <end position="822"/>
    </location>
</feature>
<dbReference type="Gene3D" id="1.10.390.10">
    <property type="entry name" value="Neutral Protease Domain 2"/>
    <property type="match status" value="1"/>
</dbReference>
<feature type="compositionally biased region" description="Polar residues" evidence="8">
    <location>
        <begin position="652"/>
        <end position="665"/>
    </location>
</feature>
<dbReference type="PANTHER" id="PTHR46627">
    <property type="entry name" value="AMINOPEPTIDASE O"/>
    <property type="match status" value="1"/>
</dbReference>
<keyword evidence="5" id="KW-0378">Hydrolase</keyword>
<dbReference type="Pfam" id="PF01433">
    <property type="entry name" value="Peptidase_M1"/>
    <property type="match status" value="1"/>
</dbReference>
<comment type="cofactor">
    <cofactor evidence="1">
        <name>Zn(2+)</name>
        <dbReference type="ChEBI" id="CHEBI:29105"/>
    </cofactor>
</comment>
<sequence>MADQTKKICCENKDSSTKTRELLTRFSSTVFACDISGDTRYIRCDFPQCREHAEALQGKPCWILNTLKNVRVLDNHVGREVNYYMKEIDSGMHDQLSNPHYAESQHWIEAQALPEGTRKVLAVFNLKDPQSQFGDWISLFLKAAFMAEEIQEHGCVVITQNFVSRYELMECIAKLSFLSSHLPTVEVVAALSCHSSCQGQVFSCTPFAMGKQCGFEEFCSLHDFVMACQNVLNNVLVAVHISSCFTLKLDCSHVDWPVDADWLKNKLQCILSGSTREVYETGSQVADVHLMLSTMLPSSDAETCGTRLRSAVLRACLEGFPDLAREMGLEVLDPDSVRERLSREGREDEVTPPGLVMSSVRVVFLVQVEDPGSSSKASYHAKHCGPYTALAEAITANLRIRKASDVRFEYTIVQVKHIETLLLKESLNKELSVLPIDNLKVLFIAIGPMFSRPSVELIDIIKDWSSQKTEGICYGVHFQHITAMQAYAIKNRLKQIQDRDSIAGSAEAAPSRKRLSVTGLVDNGDKNCSSSFPVLLYMIHLAVGENGNRLAGKGIPSAVYSNKPVGHGVSSWTLEEVYMETCHVLSGLSRKCGLHLLSPASSPERPAVVQSSSLSSAYRTFSEKTAPVTQEQASTSSSDFKRGAFSGEMDSSVVNTPSPLNQDGTISENKPCCVGVLTEKSSQERDRHSGLSSCDGCPRASSTTTPVLDDSTEDENACRSEGNEGENIEKLAGFEGLEKDSINIGSFLEAGSSAEMKASTKSLDQNDLERDEEPFSGMCDTKPSSTIKEDVSEGIGSSCTVTDTEQKGWPTRECDTQNSNASQSCTGAKVSLQVWLQDFKGFCKGKESIGAKESSQGPPGKKRKKNPPKGSSKREFISVNLESKNKCLGVSKGSACLSEVSATTARSSALALNLQSESNEQIITSMVTSNNVEMRTESVSVSHTQGDLDKNTNYSNSADNASEKRALSLDYPNDVNERIPDKKPRHELECESKSDAIEESRCSTSSDWDKSEDLPLMANVDEVRVNHYILDLTVKFREQIMKGSIVLFIEPTTEEVTGRQFQMSLDSTLVNIESVSEVVLPDDFKLTFNRQEQSTAFADKTSRFLGDILGHNTQTPLPFKGLSYSVYGWCVQIWKPKATGKAWPRCIWINYHTSPEGKSLTWATDQDGKPCVYSPGAYINNRSLMPCQEPPLAMSTWQASIHVPEGCVVLMSGNELVGITAAKDGQVTYLYEMETPLPCSTLAVAAGWWECRPSRLAVTKNGDNPSLPVTCRMFAPPSVIERAADELLGYAPKFVEAACELLGPYPFRRLDMLILPKCFACMGLKSPNLTFLSQSLLSEDASMRVRLAHEISHAWFGLLVGAKDWSEEWLSEGFATFIEEKIQSRAERWSKDKDRFYREMRQTLRYRCLLFEIKECDDNLKFLRPKVVKPPTALTTAEAIEKSAGQSDAVRPHTVVQFGQICSRKWTQVHYLKGYFLLHHLAMMVGRDEFDTFLFSYVQHYSGQLVSSEEFFEYFVQSFPDISSETKKKFITEWLENARLPKSFPKKFESPDNELLSQVELEFQIWKKQDTIIKRNKTLRVRKRKKPPTSTLELPEQVVLFLEKLLERDTISHTTLRQLDKCYNFSRGNAEIRHRWCELVVKHNYTPGLKEVKRFLVEDQGMGIYLFGELIISQQPKQRTLVDEVLEEIGGEMDRCTYQTVKDMLEGND</sequence>
<dbReference type="PRINTS" id="PR00756">
    <property type="entry name" value="ALADIPTASE"/>
</dbReference>
<dbReference type="InterPro" id="IPR001930">
    <property type="entry name" value="Peptidase_M1"/>
</dbReference>
<dbReference type="SUPFAM" id="SSF48371">
    <property type="entry name" value="ARM repeat"/>
    <property type="match status" value="1"/>
</dbReference>
<evidence type="ECO:0000256" key="2">
    <source>
        <dbReference type="ARBA" id="ARBA00010136"/>
    </source>
</evidence>
<feature type="region of interest" description="Disordered" evidence="8">
    <location>
        <begin position="622"/>
        <end position="665"/>
    </location>
</feature>
<feature type="compositionally biased region" description="Basic and acidic residues" evidence="8">
    <location>
        <begin position="804"/>
        <end position="815"/>
    </location>
</feature>
<evidence type="ECO:0000256" key="6">
    <source>
        <dbReference type="ARBA" id="ARBA00022833"/>
    </source>
</evidence>
<dbReference type="SUPFAM" id="SSF63737">
    <property type="entry name" value="Leukotriene A4 hydrolase N-terminal domain"/>
    <property type="match status" value="1"/>
</dbReference>
<comment type="similarity">
    <text evidence="2">Belongs to the peptidase M1 family.</text>
</comment>
<gene>
    <name evidence="10" type="ORF">PLOB_00033146</name>
</gene>
<dbReference type="Gene3D" id="3.30.2010.30">
    <property type="match status" value="1"/>
</dbReference>
<comment type="caution">
    <text evidence="10">The sequence shown here is derived from an EMBL/GenBank/DDBJ whole genome shotgun (WGS) entry which is preliminary data.</text>
</comment>
<dbReference type="Pfam" id="PF09127">
    <property type="entry name" value="Leuk-A4-hydro_C"/>
    <property type="match status" value="1"/>
</dbReference>
<evidence type="ECO:0000256" key="7">
    <source>
        <dbReference type="ARBA" id="ARBA00023049"/>
    </source>
</evidence>
<feature type="compositionally biased region" description="Polar residues" evidence="8">
    <location>
        <begin position="937"/>
        <end position="960"/>
    </location>
</feature>
<dbReference type="InterPro" id="IPR042097">
    <property type="entry name" value="Aminopeptidase_N-like_N_sf"/>
</dbReference>
<keyword evidence="3" id="KW-0645">Protease</keyword>
<dbReference type="InterPro" id="IPR027268">
    <property type="entry name" value="Peptidase_M4/M1_CTD_sf"/>
</dbReference>
<evidence type="ECO:0000256" key="8">
    <source>
        <dbReference type="SAM" id="MobiDB-lite"/>
    </source>
</evidence>
<keyword evidence="6" id="KW-0862">Zinc</keyword>
<evidence type="ECO:0000256" key="5">
    <source>
        <dbReference type="ARBA" id="ARBA00022801"/>
    </source>
</evidence>
<evidence type="ECO:0000259" key="9">
    <source>
        <dbReference type="SMART" id="SM01263"/>
    </source>
</evidence>
<feature type="region of interest" description="Disordered" evidence="8">
    <location>
        <begin position="937"/>
        <end position="967"/>
    </location>
</feature>
<protein>
    <recommendedName>
        <fullName evidence="9">Peptidase M1 leukotriene A4 hydrolase/aminopeptidase C-terminal domain-containing protein</fullName>
    </recommendedName>
</protein>
<feature type="region of interest" description="Disordered" evidence="8">
    <location>
        <begin position="681"/>
        <end position="724"/>
    </location>
</feature>
<dbReference type="InterPro" id="IPR015211">
    <property type="entry name" value="Peptidase_M1_C"/>
</dbReference>
<dbReference type="InterPro" id="IPR038502">
    <property type="entry name" value="M1_LTA-4_hydro/amino_C_sf"/>
</dbReference>
<organism evidence="10 11">
    <name type="scientific">Porites lobata</name>
    <dbReference type="NCBI Taxonomy" id="104759"/>
    <lineage>
        <taxon>Eukaryota</taxon>
        <taxon>Metazoa</taxon>
        <taxon>Cnidaria</taxon>
        <taxon>Anthozoa</taxon>
        <taxon>Hexacorallia</taxon>
        <taxon>Scleractinia</taxon>
        <taxon>Fungiina</taxon>
        <taxon>Poritidae</taxon>
        <taxon>Porites</taxon>
    </lineage>
</organism>
<keyword evidence="7" id="KW-0482">Metalloprotease</keyword>
<dbReference type="InterPro" id="IPR014782">
    <property type="entry name" value="Peptidase_M1_dom"/>
</dbReference>
<feature type="compositionally biased region" description="Polar residues" evidence="8">
    <location>
        <begin position="627"/>
        <end position="638"/>
    </location>
</feature>
<proteinExistence type="inferred from homology"/>
<evidence type="ECO:0000313" key="10">
    <source>
        <dbReference type="EMBL" id="CAH3127710.1"/>
    </source>
</evidence>
<evidence type="ECO:0000256" key="4">
    <source>
        <dbReference type="ARBA" id="ARBA00022723"/>
    </source>
</evidence>
<dbReference type="Gene3D" id="1.25.40.320">
    <property type="entry name" value="Peptidase M1, leukotriene A4 hydrolase/aminopeptidase C-terminal domain"/>
    <property type="match status" value="1"/>
</dbReference>
<dbReference type="InterPro" id="IPR033577">
    <property type="entry name" value="AOPep"/>
</dbReference>
<name>A0ABN8NZ34_9CNID</name>
<dbReference type="SUPFAM" id="SSF55486">
    <property type="entry name" value="Metalloproteases ('zincins'), catalytic domain"/>
    <property type="match status" value="2"/>
</dbReference>
<dbReference type="SMART" id="SM01263">
    <property type="entry name" value="Leuk-A4-hydro_C"/>
    <property type="match status" value="1"/>
</dbReference>
<dbReference type="PANTHER" id="PTHR46627:SF1">
    <property type="entry name" value="AMINOPEPTIDASE O"/>
    <property type="match status" value="1"/>
</dbReference>
<dbReference type="InterPro" id="IPR016024">
    <property type="entry name" value="ARM-type_fold"/>
</dbReference>
<dbReference type="EMBL" id="CALNXK010000044">
    <property type="protein sequence ID" value="CAH3127710.1"/>
    <property type="molecule type" value="Genomic_DNA"/>
</dbReference>
<evidence type="ECO:0000256" key="1">
    <source>
        <dbReference type="ARBA" id="ARBA00001947"/>
    </source>
</evidence>
<feature type="region of interest" description="Disordered" evidence="8">
    <location>
        <begin position="848"/>
        <end position="874"/>
    </location>
</feature>
<accession>A0ABN8NZ34</accession>
<keyword evidence="4" id="KW-0479">Metal-binding</keyword>
<evidence type="ECO:0000313" key="11">
    <source>
        <dbReference type="Proteomes" id="UP001159405"/>
    </source>
</evidence>
<feature type="domain" description="Peptidase M1 leukotriene A4 hydrolase/aminopeptidase C-terminal" evidence="9">
    <location>
        <begin position="1571"/>
        <end position="1705"/>
    </location>
</feature>
<evidence type="ECO:0000256" key="3">
    <source>
        <dbReference type="ARBA" id="ARBA00022670"/>
    </source>
</evidence>